<keyword evidence="2" id="KW-0479">Metal-binding</keyword>
<evidence type="ECO:0000256" key="4">
    <source>
        <dbReference type="ARBA" id="ARBA00023004"/>
    </source>
</evidence>
<dbReference type="SUPFAM" id="SSF50022">
    <property type="entry name" value="ISP domain"/>
    <property type="match status" value="1"/>
</dbReference>
<reference evidence="7" key="1">
    <citation type="submission" date="2014-05" db="EMBL/GenBank/DDBJ databases">
        <title>Genome sequence of Mycobacterium aromaticivorans strain JS19b1T (= DSM 45407T).</title>
        <authorList>
            <person name="Kwak Y."/>
            <person name="Park G.-S."/>
            <person name="Li Q.X."/>
            <person name="Lee S.-E."/>
            <person name="Shin J.-H."/>
        </authorList>
    </citation>
    <scope>NUCLEOTIDE SEQUENCE [LARGE SCALE GENOMIC DNA]</scope>
    <source>
        <strain evidence="7">JS19b1</strain>
    </source>
</reference>
<dbReference type="Pfam" id="PF00355">
    <property type="entry name" value="Rieske"/>
    <property type="match status" value="1"/>
</dbReference>
<dbReference type="GO" id="GO:0016705">
    <property type="term" value="F:oxidoreductase activity, acting on paired donors, with incorporation or reduction of molecular oxygen"/>
    <property type="evidence" value="ECO:0007669"/>
    <property type="project" value="UniProtKB-ARBA"/>
</dbReference>
<dbReference type="RefSeq" id="WP_036348658.1">
    <property type="nucleotide sequence ID" value="NZ_JALN02000002.1"/>
</dbReference>
<protein>
    <recommendedName>
        <fullName evidence="6">Rieske domain-containing protein</fullName>
    </recommendedName>
</protein>
<evidence type="ECO:0000256" key="2">
    <source>
        <dbReference type="ARBA" id="ARBA00022723"/>
    </source>
</evidence>
<dbReference type="Gene3D" id="3.90.380.10">
    <property type="entry name" value="Naphthalene 1,2-dioxygenase Alpha Subunit, Chain A, domain 1"/>
    <property type="match status" value="1"/>
</dbReference>
<evidence type="ECO:0000256" key="5">
    <source>
        <dbReference type="ARBA" id="ARBA00023014"/>
    </source>
</evidence>
<dbReference type="PANTHER" id="PTHR21266">
    <property type="entry name" value="IRON-SULFUR DOMAIN CONTAINING PROTEIN"/>
    <property type="match status" value="1"/>
</dbReference>
<dbReference type="SUPFAM" id="SSF55961">
    <property type="entry name" value="Bet v1-like"/>
    <property type="match status" value="1"/>
</dbReference>
<dbReference type="PROSITE" id="PS51296">
    <property type="entry name" value="RIESKE"/>
    <property type="match status" value="1"/>
</dbReference>
<keyword evidence="8" id="KW-1185">Reference proteome</keyword>
<dbReference type="OrthoDB" id="5243643at2"/>
<evidence type="ECO:0000313" key="8">
    <source>
        <dbReference type="Proteomes" id="UP000022835"/>
    </source>
</evidence>
<dbReference type="PANTHER" id="PTHR21266:SF60">
    <property type="entry name" value="3-KETOSTEROID-9-ALPHA-MONOOXYGENASE, OXYGENASE COMPONENT"/>
    <property type="match status" value="1"/>
</dbReference>
<dbReference type="eggNOG" id="COG4638">
    <property type="taxonomic scope" value="Bacteria"/>
</dbReference>
<dbReference type="GO" id="GO:0051537">
    <property type="term" value="F:2 iron, 2 sulfur cluster binding"/>
    <property type="evidence" value="ECO:0007669"/>
    <property type="project" value="UniProtKB-KW"/>
</dbReference>
<evidence type="ECO:0000313" key="7">
    <source>
        <dbReference type="EMBL" id="KDE97279.1"/>
    </source>
</evidence>
<dbReference type="GO" id="GO:0004497">
    <property type="term" value="F:monooxygenase activity"/>
    <property type="evidence" value="ECO:0007669"/>
    <property type="project" value="UniProtKB-ARBA"/>
</dbReference>
<keyword evidence="5" id="KW-0411">Iron-sulfur</keyword>
<keyword evidence="1" id="KW-0001">2Fe-2S</keyword>
<dbReference type="EMBL" id="JALN02000002">
    <property type="protein sequence ID" value="KDE97279.1"/>
    <property type="molecule type" value="Genomic_DNA"/>
</dbReference>
<dbReference type="InterPro" id="IPR044043">
    <property type="entry name" value="VanA_C_cat"/>
</dbReference>
<dbReference type="STRING" id="1440774.Y900_028900"/>
<keyword evidence="4" id="KW-0408">Iron</keyword>
<dbReference type="AlphaFoldDB" id="A0A064C9F7"/>
<dbReference type="InterPro" id="IPR017941">
    <property type="entry name" value="Rieske_2Fe-2S"/>
</dbReference>
<dbReference type="InterPro" id="IPR036922">
    <property type="entry name" value="Rieske_2Fe-2S_sf"/>
</dbReference>
<proteinExistence type="predicted"/>
<dbReference type="Pfam" id="PF19112">
    <property type="entry name" value="VanA_C"/>
    <property type="match status" value="1"/>
</dbReference>
<keyword evidence="3" id="KW-0560">Oxidoreductase</keyword>
<dbReference type="InterPro" id="IPR050584">
    <property type="entry name" value="Cholesterol_7-desaturase"/>
</dbReference>
<evidence type="ECO:0000256" key="1">
    <source>
        <dbReference type="ARBA" id="ARBA00022714"/>
    </source>
</evidence>
<evidence type="ECO:0000259" key="6">
    <source>
        <dbReference type="PROSITE" id="PS51296"/>
    </source>
</evidence>
<dbReference type="Gene3D" id="2.102.10.10">
    <property type="entry name" value="Rieske [2Fe-2S] iron-sulphur domain"/>
    <property type="match status" value="1"/>
</dbReference>
<feature type="domain" description="Rieske" evidence="6">
    <location>
        <begin position="11"/>
        <end position="113"/>
    </location>
</feature>
<dbReference type="GO" id="GO:0046872">
    <property type="term" value="F:metal ion binding"/>
    <property type="evidence" value="ECO:0007669"/>
    <property type="project" value="UniProtKB-KW"/>
</dbReference>
<name>A0A064C9F7_9MYCO</name>
<organism evidence="7 8">
    <name type="scientific">Mycolicibacterium aromaticivorans JS19b1 = JCM 16368</name>
    <dbReference type="NCBI Taxonomy" id="1440774"/>
    <lineage>
        <taxon>Bacteria</taxon>
        <taxon>Bacillati</taxon>
        <taxon>Actinomycetota</taxon>
        <taxon>Actinomycetes</taxon>
        <taxon>Mycobacteriales</taxon>
        <taxon>Mycobacteriaceae</taxon>
        <taxon>Mycolicibacterium</taxon>
    </lineage>
</organism>
<sequence length="340" mass="38551">MYPKKYPRNQWYVAAHSEDVGRQLLSRWLLDEPVCLYRTSENAPVALADRCIHRQMPLSKGRLGDDDTIECGYHGTVYRTDGQAERIPSQPNVPRACRVHRFPLFEKWGLVWIWMGKPELADPARIPGHHWLTDPGWATVRGTLPMKARAQLLNENLLDLSHLEFLHAGSIGTAKIAKTPITTDFDDGVVRVSRPMYSIDCPPFFTKTMGLSGVIDRGQVAEFFPPAFHITHVSAKPAGDLDESRKCEQKAIHCVTPARGNTTHYFWCHARNYKIDDPEINALMQHGMEMVFKQDVEASEAIEEIISNYEPDHPIELNFKVDAGALQARRLMDQLVAAEQ</sequence>
<evidence type="ECO:0000256" key="3">
    <source>
        <dbReference type="ARBA" id="ARBA00023002"/>
    </source>
</evidence>
<accession>A0A064C9F7</accession>
<dbReference type="Proteomes" id="UP000022835">
    <property type="component" value="Unassembled WGS sequence"/>
</dbReference>
<comment type="caution">
    <text evidence="7">The sequence shown here is derived from an EMBL/GenBank/DDBJ whole genome shotgun (WGS) entry which is preliminary data.</text>
</comment>
<gene>
    <name evidence="7" type="ORF">Y900_028900</name>
</gene>